<dbReference type="SUPFAM" id="SSF56601">
    <property type="entry name" value="beta-lactamase/transpeptidase-like"/>
    <property type="match status" value="1"/>
</dbReference>
<dbReference type="Pfam" id="PF00144">
    <property type="entry name" value="Beta-lactamase"/>
    <property type="match status" value="1"/>
</dbReference>
<dbReference type="PANTHER" id="PTHR22935:SF97">
    <property type="entry name" value="BETA-LACTAMASE-RELATED DOMAIN-CONTAINING PROTEIN"/>
    <property type="match status" value="1"/>
</dbReference>
<comment type="caution">
    <text evidence="4">The sequence shown here is derived from an EMBL/GenBank/DDBJ whole genome shotgun (WGS) entry which is preliminary data.</text>
</comment>
<evidence type="ECO:0000313" key="5">
    <source>
        <dbReference type="Proteomes" id="UP000652219"/>
    </source>
</evidence>
<dbReference type="InterPro" id="IPR012338">
    <property type="entry name" value="Beta-lactam/transpept-like"/>
</dbReference>
<protein>
    <submittedName>
        <fullName evidence="4">Beta-lactamase-like protein 2</fullName>
    </submittedName>
</protein>
<feature type="signal peptide" evidence="1">
    <location>
        <begin position="1"/>
        <end position="18"/>
    </location>
</feature>
<dbReference type="AlphaFoldDB" id="A0A8H6JMM7"/>
<dbReference type="InterPro" id="IPR001466">
    <property type="entry name" value="Beta-lactam-related"/>
</dbReference>
<evidence type="ECO:0000313" key="4">
    <source>
        <dbReference type="EMBL" id="KAF6815348.1"/>
    </source>
</evidence>
<feature type="domain" description="Beta-lactamase-related" evidence="2">
    <location>
        <begin position="87"/>
        <end position="394"/>
    </location>
</feature>
<dbReference type="InterPro" id="IPR051478">
    <property type="entry name" value="Beta-lactamase-like_AB/R"/>
</dbReference>
<dbReference type="Gene3D" id="3.40.710.10">
    <property type="entry name" value="DD-peptidase/beta-lactamase superfamily"/>
    <property type="match status" value="1"/>
</dbReference>
<name>A0A8H6JMM7_9PEZI</name>
<dbReference type="EMBL" id="WIGN01000036">
    <property type="protein sequence ID" value="KAF6815348.1"/>
    <property type="molecule type" value="Genomic_DNA"/>
</dbReference>
<dbReference type="InterPro" id="IPR058664">
    <property type="entry name" value="ARB_00930-like_C"/>
</dbReference>
<dbReference type="PANTHER" id="PTHR22935">
    <property type="entry name" value="PENICILLIN-BINDING PROTEIN"/>
    <property type="match status" value="1"/>
</dbReference>
<organism evidence="4 5">
    <name type="scientific">Colletotrichum sojae</name>
    <dbReference type="NCBI Taxonomy" id="2175907"/>
    <lineage>
        <taxon>Eukaryota</taxon>
        <taxon>Fungi</taxon>
        <taxon>Dikarya</taxon>
        <taxon>Ascomycota</taxon>
        <taxon>Pezizomycotina</taxon>
        <taxon>Sordariomycetes</taxon>
        <taxon>Hypocreomycetidae</taxon>
        <taxon>Glomerellales</taxon>
        <taxon>Glomerellaceae</taxon>
        <taxon>Colletotrichum</taxon>
        <taxon>Colletotrichum orchidearum species complex</taxon>
    </lineage>
</organism>
<evidence type="ECO:0000259" key="3">
    <source>
        <dbReference type="Pfam" id="PF26335"/>
    </source>
</evidence>
<accession>A0A8H6JMM7</accession>
<feature type="domain" description="Beta-lactamase-like ARB-00930-like C-terminal" evidence="3">
    <location>
        <begin position="423"/>
        <end position="578"/>
    </location>
</feature>
<keyword evidence="1" id="KW-0732">Signal</keyword>
<proteinExistence type="predicted"/>
<evidence type="ECO:0000256" key="1">
    <source>
        <dbReference type="SAM" id="SignalP"/>
    </source>
</evidence>
<reference evidence="4 5" key="1">
    <citation type="journal article" date="2020" name="Phytopathology">
        <title>Genome Sequence Resources of Colletotrichum truncatum, C. plurivorum, C. musicola, and C. sojae: Four Species Pathogenic to Soybean (Glycine max).</title>
        <authorList>
            <person name="Rogerio F."/>
            <person name="Boufleur T.R."/>
            <person name="Ciampi-Guillardi M."/>
            <person name="Sukno S.A."/>
            <person name="Thon M.R."/>
            <person name="Massola Junior N.S."/>
            <person name="Baroncelli R."/>
        </authorList>
    </citation>
    <scope>NUCLEOTIDE SEQUENCE [LARGE SCALE GENOMIC DNA]</scope>
    <source>
        <strain evidence="4 5">LFN0009</strain>
    </source>
</reference>
<dbReference type="Proteomes" id="UP000652219">
    <property type="component" value="Unassembled WGS sequence"/>
</dbReference>
<sequence>MRSQTILTTSLLSALTAGQWTCPPLGAVLPTAQSPGKHPAVRAALDAFAAALEAETSAFRGSAVSIGVKSALEDEPMLEFHHTPTGSDPQGAQTVDGATVYRLASVSKVFTVLAALQRDDLIRWEDPVTKFIPELAGDVPGGELDYTNWDDVTVEALATHLSGIGAEMFAEVGAYPGDWEALGLPPLPEDEEKPACGGLLDVPACTREQFLSVYKNRRGPNYPVYQTPVYANPGTALVGLIVEAATGKSMEQVYREAIFEPAGMTNTFYPEAPEDLGKVFIPINDTMYKYDIGVFAPAGAMYSSTDDMLKFGDAILRNQLLSGPKTRRWFKPVTFTSATGSFVGKPWEGWAANNLTGDGRVIEVYHKGGDLSPYHSGLTIIPEYNLTISILVAGREVSGGLPYVQLKLNDLLPQLIRALDAAAQEEAEAKIVGTYADEASGSRVTLRRDGGWGLRLEDWVMRGFDVIPNFSRYNPMTVNLTEEQLPPDNWMTVRAYPTGLREGNRTAWRAVFDSFPPEMAGVIDSVAFWSNASCVTWLLVDRVSYGYNGLDAFEFTYGEDGRVASVLPKAFAVELKRVEGGAVVSFQASMSSGLS</sequence>
<evidence type="ECO:0000259" key="2">
    <source>
        <dbReference type="Pfam" id="PF00144"/>
    </source>
</evidence>
<keyword evidence="5" id="KW-1185">Reference proteome</keyword>
<gene>
    <name evidence="4" type="ORF">CSOJ01_03611</name>
</gene>
<feature type="chain" id="PRO_5034748826" evidence="1">
    <location>
        <begin position="19"/>
        <end position="595"/>
    </location>
</feature>
<dbReference type="Pfam" id="PF26335">
    <property type="entry name" value="ARB_00930_C"/>
    <property type="match status" value="1"/>
</dbReference>